<protein>
    <recommendedName>
        <fullName evidence="1">CCHC-type domain-containing protein</fullName>
    </recommendedName>
</protein>
<name>A0A6C0DVY2_9ZZZZ</name>
<dbReference type="SUPFAM" id="SSF57756">
    <property type="entry name" value="Retrovirus zinc finger-like domains"/>
    <property type="match status" value="1"/>
</dbReference>
<dbReference type="InterPro" id="IPR001878">
    <property type="entry name" value="Znf_CCHC"/>
</dbReference>
<sequence>MCSICKDTLQDFSINHTEALCPLRNSRYCSYCAQYGHLTKSCPAKPKQIFREPAYLEQLIPYSDLKEYNISSKTPIRYKEVEEPQQLLEIKDDDKVIAAWLSARSIKVPKGHTKRHTLEEYAKLQNKRVVYIH</sequence>
<dbReference type="Gene3D" id="4.10.60.10">
    <property type="entry name" value="Zinc finger, CCHC-type"/>
    <property type="match status" value="1"/>
</dbReference>
<dbReference type="AlphaFoldDB" id="A0A6C0DVY2"/>
<dbReference type="InterPro" id="IPR036875">
    <property type="entry name" value="Znf_CCHC_sf"/>
</dbReference>
<dbReference type="PROSITE" id="PS50158">
    <property type="entry name" value="ZF_CCHC"/>
    <property type="match status" value="1"/>
</dbReference>
<proteinExistence type="predicted"/>
<reference evidence="2" key="1">
    <citation type="journal article" date="2020" name="Nature">
        <title>Giant virus diversity and host interactions through global metagenomics.</title>
        <authorList>
            <person name="Schulz F."/>
            <person name="Roux S."/>
            <person name="Paez-Espino D."/>
            <person name="Jungbluth S."/>
            <person name="Walsh D.A."/>
            <person name="Denef V.J."/>
            <person name="McMahon K.D."/>
            <person name="Konstantinidis K.T."/>
            <person name="Eloe-Fadrosh E.A."/>
            <person name="Kyrpides N.C."/>
            <person name="Woyke T."/>
        </authorList>
    </citation>
    <scope>NUCLEOTIDE SEQUENCE</scope>
    <source>
        <strain evidence="2">GVMAG-M-3300023174-60</strain>
    </source>
</reference>
<organism evidence="2">
    <name type="scientific">viral metagenome</name>
    <dbReference type="NCBI Taxonomy" id="1070528"/>
    <lineage>
        <taxon>unclassified sequences</taxon>
        <taxon>metagenomes</taxon>
        <taxon>organismal metagenomes</taxon>
    </lineage>
</organism>
<dbReference type="GO" id="GO:0008270">
    <property type="term" value="F:zinc ion binding"/>
    <property type="evidence" value="ECO:0007669"/>
    <property type="project" value="InterPro"/>
</dbReference>
<evidence type="ECO:0000313" key="2">
    <source>
        <dbReference type="EMBL" id="QHT20443.1"/>
    </source>
</evidence>
<evidence type="ECO:0000259" key="1">
    <source>
        <dbReference type="PROSITE" id="PS50158"/>
    </source>
</evidence>
<dbReference type="EMBL" id="MN739677">
    <property type="protein sequence ID" value="QHT20443.1"/>
    <property type="molecule type" value="Genomic_DNA"/>
</dbReference>
<feature type="domain" description="CCHC-type" evidence="1">
    <location>
        <begin position="29"/>
        <end position="43"/>
    </location>
</feature>
<dbReference type="GO" id="GO:0003676">
    <property type="term" value="F:nucleic acid binding"/>
    <property type="evidence" value="ECO:0007669"/>
    <property type="project" value="InterPro"/>
</dbReference>
<accession>A0A6C0DVY2</accession>